<feature type="region of interest" description="Disordered" evidence="1">
    <location>
        <begin position="46"/>
        <end position="298"/>
    </location>
</feature>
<feature type="compositionally biased region" description="Low complexity" evidence="1">
    <location>
        <begin position="256"/>
        <end position="275"/>
    </location>
</feature>
<feature type="compositionally biased region" description="Basic and acidic residues" evidence="1">
    <location>
        <begin position="279"/>
        <end position="298"/>
    </location>
</feature>
<accession>A0AAE1TWX6</accession>
<feature type="compositionally biased region" description="Basic and acidic residues" evidence="1">
    <location>
        <begin position="72"/>
        <end position="91"/>
    </location>
</feature>
<feature type="compositionally biased region" description="Polar residues" evidence="1">
    <location>
        <begin position="111"/>
        <end position="154"/>
    </location>
</feature>
<feature type="compositionally biased region" description="Polar residues" evidence="1">
    <location>
        <begin position="168"/>
        <end position="214"/>
    </location>
</feature>
<evidence type="ECO:0000313" key="3">
    <source>
        <dbReference type="Proteomes" id="UP001292094"/>
    </source>
</evidence>
<keyword evidence="3" id="KW-1185">Reference proteome</keyword>
<feature type="compositionally biased region" description="Basic and acidic residues" evidence="1">
    <location>
        <begin position="46"/>
        <end position="58"/>
    </location>
</feature>
<organism evidence="2 3">
    <name type="scientific">Petrolisthes manimaculis</name>
    <dbReference type="NCBI Taxonomy" id="1843537"/>
    <lineage>
        <taxon>Eukaryota</taxon>
        <taxon>Metazoa</taxon>
        <taxon>Ecdysozoa</taxon>
        <taxon>Arthropoda</taxon>
        <taxon>Crustacea</taxon>
        <taxon>Multicrustacea</taxon>
        <taxon>Malacostraca</taxon>
        <taxon>Eumalacostraca</taxon>
        <taxon>Eucarida</taxon>
        <taxon>Decapoda</taxon>
        <taxon>Pleocyemata</taxon>
        <taxon>Anomura</taxon>
        <taxon>Galatheoidea</taxon>
        <taxon>Porcellanidae</taxon>
        <taxon>Petrolisthes</taxon>
    </lineage>
</organism>
<dbReference type="Proteomes" id="UP001292094">
    <property type="component" value="Unassembled WGS sequence"/>
</dbReference>
<dbReference type="AlphaFoldDB" id="A0AAE1TWX6"/>
<name>A0AAE1TWX6_9EUCA</name>
<dbReference type="EMBL" id="JAWZYT010003499">
    <property type="protein sequence ID" value="KAK4298115.1"/>
    <property type="molecule type" value="Genomic_DNA"/>
</dbReference>
<feature type="compositionally biased region" description="Low complexity" evidence="1">
    <location>
        <begin position="233"/>
        <end position="243"/>
    </location>
</feature>
<sequence>MLQESDDRYLDDDAVYPDYDSGPEGVNASIEPYPGDLRKIIDFDMKTRRDLGRPESDIAKVSSGEGTAQETPPDKDNKKMNFEAKMMRMTKDMPPVGASEKGQVIAEKTQLHTNQNTTRAEPNKSESQSQSVTKPESSNGEPVTISHPNTSSIDTSKKLNFEAKLKQAQLSQSAQPTQAQQVNSVVLTTSPGQSEPSPATQNKPAEQVNRQSSFEGKMRQMTGILKLPPLPTSLPTSLPIKLPNLGLLTKSQPSSQPATGTPTKGTQQPPQKVTPADQARPKVSTEDPTKKAAFEDKMKMMNKPDVEVIVMIP</sequence>
<feature type="region of interest" description="Disordered" evidence="1">
    <location>
        <begin position="1"/>
        <end position="33"/>
    </location>
</feature>
<feature type="compositionally biased region" description="Basic and acidic residues" evidence="1">
    <location>
        <begin position="155"/>
        <end position="165"/>
    </location>
</feature>
<comment type="caution">
    <text evidence="2">The sequence shown here is derived from an EMBL/GenBank/DDBJ whole genome shotgun (WGS) entry which is preliminary data.</text>
</comment>
<gene>
    <name evidence="2" type="ORF">Pmani_029512</name>
</gene>
<protein>
    <submittedName>
        <fullName evidence="2">Uncharacterized protein</fullName>
    </submittedName>
</protein>
<proteinExistence type="predicted"/>
<evidence type="ECO:0000313" key="2">
    <source>
        <dbReference type="EMBL" id="KAK4298115.1"/>
    </source>
</evidence>
<reference evidence="2" key="1">
    <citation type="submission" date="2023-11" db="EMBL/GenBank/DDBJ databases">
        <title>Genome assemblies of two species of porcelain crab, Petrolisthes cinctipes and Petrolisthes manimaculis (Anomura: Porcellanidae).</title>
        <authorList>
            <person name="Angst P."/>
        </authorList>
    </citation>
    <scope>NUCLEOTIDE SEQUENCE</scope>
    <source>
        <strain evidence="2">PB745_02</strain>
        <tissue evidence="2">Gill</tissue>
    </source>
</reference>
<evidence type="ECO:0000256" key="1">
    <source>
        <dbReference type="SAM" id="MobiDB-lite"/>
    </source>
</evidence>